<sequence length="222" mass="25599">MSGSDHHRTGPSSSTKRAISQAACKGNTKAQREKLVPPQFNEPRSSRQGITLRTPRKQWRSKSSLEHPHLASKHKPTKRKLPEYRHFSSNIAYILLSDCKLEEDPMPALEKLPNLRILKLGHKAFTGKKMVCSAECFPKLDSLLLHWLKNLEEWKVDEGAMLTLRHLEIKACRELKMLPDGLRIITTIRQLKIERMPKAFKDKVVEGGEDFYKVQLFLLSYF</sequence>
<dbReference type="Gramene" id="EOY13105">
    <property type="protein sequence ID" value="EOY13105"/>
    <property type="gene ID" value="TCM_031629"/>
</dbReference>
<evidence type="ECO:0000313" key="3">
    <source>
        <dbReference type="Proteomes" id="UP000026915"/>
    </source>
</evidence>
<dbReference type="STRING" id="3641.A0A061F6W7"/>
<accession>A0A061F6W7</accession>
<proteinExistence type="predicted"/>
<dbReference type="AlphaFoldDB" id="A0A061F6W7"/>
<feature type="compositionally biased region" description="Polar residues" evidence="1">
    <location>
        <begin position="42"/>
        <end position="51"/>
    </location>
</feature>
<feature type="compositionally biased region" description="Basic residues" evidence="1">
    <location>
        <begin position="70"/>
        <end position="79"/>
    </location>
</feature>
<dbReference type="HOGENOM" id="CLU_1247276_0_0_1"/>
<dbReference type="InParanoid" id="A0A061F6W7"/>
<reference evidence="2 3" key="1">
    <citation type="journal article" date="2013" name="Genome Biol.">
        <title>The genome sequence of the most widely cultivated cacao type and its use to identify candidate genes regulating pod color.</title>
        <authorList>
            <person name="Motamayor J.C."/>
            <person name="Mockaitis K."/>
            <person name="Schmutz J."/>
            <person name="Haiminen N."/>
            <person name="Iii D.L."/>
            <person name="Cornejo O."/>
            <person name="Findley S.D."/>
            <person name="Zheng P."/>
            <person name="Utro F."/>
            <person name="Royaert S."/>
            <person name="Saski C."/>
            <person name="Jenkins J."/>
            <person name="Podicheti R."/>
            <person name="Zhao M."/>
            <person name="Scheffler B.E."/>
            <person name="Stack J.C."/>
            <person name="Feltus F.A."/>
            <person name="Mustiga G.M."/>
            <person name="Amores F."/>
            <person name="Phillips W."/>
            <person name="Marelli J.P."/>
            <person name="May G.D."/>
            <person name="Shapiro H."/>
            <person name="Ma J."/>
            <person name="Bustamante C.D."/>
            <person name="Schnell R.J."/>
            <person name="Main D."/>
            <person name="Gilbert D."/>
            <person name="Parida L."/>
            <person name="Kuhn D.N."/>
        </authorList>
    </citation>
    <scope>NUCLEOTIDE SEQUENCE [LARGE SCALE GENOMIC DNA]</scope>
    <source>
        <strain evidence="3">cv. Matina 1-6</strain>
    </source>
</reference>
<name>A0A061F6W7_THECC</name>
<evidence type="ECO:0000313" key="2">
    <source>
        <dbReference type="EMBL" id="EOY13105.1"/>
    </source>
</evidence>
<keyword evidence="3" id="KW-1185">Reference proteome</keyword>
<dbReference type="EMBL" id="CM001885">
    <property type="protein sequence ID" value="EOY13105.1"/>
    <property type="molecule type" value="Genomic_DNA"/>
</dbReference>
<dbReference type="Proteomes" id="UP000026915">
    <property type="component" value="Chromosome 7"/>
</dbReference>
<dbReference type="SUPFAM" id="SSF52058">
    <property type="entry name" value="L domain-like"/>
    <property type="match status" value="1"/>
</dbReference>
<organism evidence="2 3">
    <name type="scientific">Theobroma cacao</name>
    <name type="common">Cacao</name>
    <name type="synonym">Cocoa</name>
    <dbReference type="NCBI Taxonomy" id="3641"/>
    <lineage>
        <taxon>Eukaryota</taxon>
        <taxon>Viridiplantae</taxon>
        <taxon>Streptophyta</taxon>
        <taxon>Embryophyta</taxon>
        <taxon>Tracheophyta</taxon>
        <taxon>Spermatophyta</taxon>
        <taxon>Magnoliopsida</taxon>
        <taxon>eudicotyledons</taxon>
        <taxon>Gunneridae</taxon>
        <taxon>Pentapetalae</taxon>
        <taxon>rosids</taxon>
        <taxon>malvids</taxon>
        <taxon>Malvales</taxon>
        <taxon>Malvaceae</taxon>
        <taxon>Byttnerioideae</taxon>
        <taxon>Theobroma</taxon>
    </lineage>
</organism>
<feature type="region of interest" description="Disordered" evidence="1">
    <location>
        <begin position="1"/>
        <end position="79"/>
    </location>
</feature>
<dbReference type="Gene3D" id="3.80.10.10">
    <property type="entry name" value="Ribonuclease Inhibitor"/>
    <property type="match status" value="1"/>
</dbReference>
<protein>
    <submittedName>
        <fullName evidence="2">Disease resistance protein family</fullName>
    </submittedName>
</protein>
<evidence type="ECO:0000256" key="1">
    <source>
        <dbReference type="SAM" id="MobiDB-lite"/>
    </source>
</evidence>
<dbReference type="eggNOG" id="KOG4658">
    <property type="taxonomic scope" value="Eukaryota"/>
</dbReference>
<dbReference type="PANTHER" id="PTHR15140:SF37">
    <property type="entry name" value="UBIQUITIN-LIKE DOMAIN-CONTAINING PROTEIN"/>
    <property type="match status" value="1"/>
</dbReference>
<dbReference type="PANTHER" id="PTHR15140">
    <property type="entry name" value="TUBULIN-SPECIFIC CHAPERONE E"/>
    <property type="match status" value="1"/>
</dbReference>
<dbReference type="InterPro" id="IPR032675">
    <property type="entry name" value="LRR_dom_sf"/>
</dbReference>
<gene>
    <name evidence="2" type="ORF">TCM_031629</name>
</gene>